<feature type="transmembrane region" description="Helical" evidence="5">
    <location>
        <begin position="64"/>
        <end position="81"/>
    </location>
</feature>
<evidence type="ECO:0000256" key="4">
    <source>
        <dbReference type="ARBA" id="ARBA00023136"/>
    </source>
</evidence>
<evidence type="ECO:0000256" key="5">
    <source>
        <dbReference type="SAM" id="Phobius"/>
    </source>
</evidence>
<sequence length="226" mass="24274">MNTIITYLFGALLTLGTYAIGIYLYKRYKKTWMQPLIVATVLIGALLVLTNIPYETYMKGANLWNWLLGPAVVALAYPLYFNLHMVRKYFGPILLGVLGGGLFGLFSGYLLTKWLGADADVSTSTIPKNATTPIAIELSEMVGGIPSLTVVYVMIAGIGGAVLGIPILDKMGIRHPVARGLSVGIASHGFGTAKLFETSDREGSVSTVAYILTAILITVVCTLFFS</sequence>
<organism evidence="6 7">
    <name type="scientific">Bhargavaea cecembensis</name>
    <dbReference type="NCBI Taxonomy" id="394098"/>
    <lineage>
        <taxon>Bacteria</taxon>
        <taxon>Bacillati</taxon>
        <taxon>Bacillota</taxon>
        <taxon>Bacilli</taxon>
        <taxon>Bacillales</taxon>
        <taxon>Caryophanaceae</taxon>
        <taxon>Bhargavaea</taxon>
    </lineage>
</organism>
<dbReference type="Proteomes" id="UP000076490">
    <property type="component" value="Unassembled WGS sequence"/>
</dbReference>
<dbReference type="EMBL" id="LQNT01000009">
    <property type="protein sequence ID" value="KZE38577.1"/>
    <property type="molecule type" value="Genomic_DNA"/>
</dbReference>
<name>A0A163FFS2_9BACL</name>
<dbReference type="GO" id="GO:0016020">
    <property type="term" value="C:membrane"/>
    <property type="evidence" value="ECO:0007669"/>
    <property type="project" value="UniProtKB-SubCell"/>
</dbReference>
<proteinExistence type="predicted"/>
<feature type="transmembrane region" description="Helical" evidence="5">
    <location>
        <begin position="6"/>
        <end position="25"/>
    </location>
</feature>
<dbReference type="PANTHER" id="PTHR30249">
    <property type="entry name" value="PUTATIVE SEROTONIN TRANSPORTER"/>
    <property type="match status" value="1"/>
</dbReference>
<evidence type="ECO:0000313" key="7">
    <source>
        <dbReference type="Proteomes" id="UP000076490"/>
    </source>
</evidence>
<evidence type="ECO:0008006" key="8">
    <source>
        <dbReference type="Google" id="ProtNLM"/>
    </source>
</evidence>
<evidence type="ECO:0000256" key="2">
    <source>
        <dbReference type="ARBA" id="ARBA00022692"/>
    </source>
</evidence>
<feature type="transmembrane region" description="Helical" evidence="5">
    <location>
        <begin position="145"/>
        <end position="165"/>
    </location>
</feature>
<dbReference type="PANTHER" id="PTHR30249:SF0">
    <property type="entry name" value="PLASTIDAL GLYCOLATE_GLYCERATE TRANSLOCATOR 1, CHLOROPLASTIC"/>
    <property type="match status" value="1"/>
</dbReference>
<dbReference type="Pfam" id="PF04172">
    <property type="entry name" value="LrgB"/>
    <property type="match status" value="1"/>
</dbReference>
<feature type="transmembrane region" description="Helical" evidence="5">
    <location>
        <begin position="32"/>
        <end position="52"/>
    </location>
</feature>
<keyword evidence="4 5" id="KW-0472">Membrane</keyword>
<dbReference type="OrthoDB" id="9811701at2"/>
<feature type="transmembrane region" description="Helical" evidence="5">
    <location>
        <begin position="93"/>
        <end position="111"/>
    </location>
</feature>
<dbReference type="InterPro" id="IPR007300">
    <property type="entry name" value="CidB/LrgB"/>
</dbReference>
<reference evidence="6 7" key="1">
    <citation type="submission" date="2016-01" db="EMBL/GenBank/DDBJ databases">
        <title>Whole genome sequencing of Bhargavaea cecembensis T14.</title>
        <authorList>
            <person name="Hong K.W."/>
        </authorList>
    </citation>
    <scope>NUCLEOTIDE SEQUENCE [LARGE SCALE GENOMIC DNA]</scope>
    <source>
        <strain evidence="6 7">T14</strain>
    </source>
</reference>
<gene>
    <name evidence="6" type="ORF">AV656_06630</name>
</gene>
<keyword evidence="2 5" id="KW-0812">Transmembrane</keyword>
<evidence type="ECO:0000256" key="3">
    <source>
        <dbReference type="ARBA" id="ARBA00022989"/>
    </source>
</evidence>
<comment type="caution">
    <text evidence="6">The sequence shown here is derived from an EMBL/GenBank/DDBJ whole genome shotgun (WGS) entry which is preliminary data.</text>
</comment>
<comment type="subcellular location">
    <subcellularLocation>
        <location evidence="1">Membrane</location>
        <topology evidence="1">Multi-pass membrane protein</topology>
    </subcellularLocation>
</comment>
<protein>
    <recommendedName>
        <fullName evidence="8">Murein hydrolase effector protein LrgB</fullName>
    </recommendedName>
</protein>
<evidence type="ECO:0000256" key="1">
    <source>
        <dbReference type="ARBA" id="ARBA00004141"/>
    </source>
</evidence>
<keyword evidence="3 5" id="KW-1133">Transmembrane helix</keyword>
<dbReference type="RefSeq" id="WP_063180203.1">
    <property type="nucleotide sequence ID" value="NZ_LQNT01000009.1"/>
</dbReference>
<dbReference type="AlphaFoldDB" id="A0A163FFS2"/>
<evidence type="ECO:0000313" key="6">
    <source>
        <dbReference type="EMBL" id="KZE38577.1"/>
    </source>
</evidence>
<accession>A0A163FFS2</accession>
<feature type="transmembrane region" description="Helical" evidence="5">
    <location>
        <begin position="208"/>
        <end position="225"/>
    </location>
</feature>